<organism evidence="3 4">
    <name type="scientific">Collybia nuda</name>
    <dbReference type="NCBI Taxonomy" id="64659"/>
    <lineage>
        <taxon>Eukaryota</taxon>
        <taxon>Fungi</taxon>
        <taxon>Dikarya</taxon>
        <taxon>Basidiomycota</taxon>
        <taxon>Agaricomycotina</taxon>
        <taxon>Agaricomycetes</taxon>
        <taxon>Agaricomycetidae</taxon>
        <taxon>Agaricales</taxon>
        <taxon>Tricholomatineae</taxon>
        <taxon>Clitocybaceae</taxon>
        <taxon>Collybia</taxon>
    </lineage>
</organism>
<feature type="region of interest" description="Disordered" evidence="1">
    <location>
        <begin position="169"/>
        <end position="227"/>
    </location>
</feature>
<accession>A0A9P5YBM0</accession>
<feature type="compositionally biased region" description="Polar residues" evidence="1">
    <location>
        <begin position="182"/>
        <end position="205"/>
    </location>
</feature>
<dbReference type="Proteomes" id="UP000807353">
    <property type="component" value="Unassembled WGS sequence"/>
</dbReference>
<name>A0A9P5YBM0_9AGAR</name>
<keyword evidence="2" id="KW-0812">Transmembrane</keyword>
<keyword evidence="4" id="KW-1185">Reference proteome</keyword>
<protein>
    <submittedName>
        <fullName evidence="3">Uncharacterized protein</fullName>
    </submittedName>
</protein>
<sequence>MTPPTPFTCPTENNARDVLITTTTTTTTTTTAITHDNTRLPCISQPPDKPLLTSISTASPESTISGDSSTGTTVLITSATSAFISSSSTSLTPTPTLEPQTPAPALLLKTKNRGAIIGGTVGGVGSLAVVIGLGFAYRKYRKYRQVSQSAQFSGIREVKTGMSLTSLLPSRYHRGPRPSPFSLIQGNHSSSPINKHNTGVPSENLNPGGPNVDEASTDSESQQGSRAEMEAALQQREILESNLEERLSHRTSNDHDRGRYVGVEQRLRDGIMQMSRRITELELELAVERQVVGLPPPGYVSPIGGSATRS</sequence>
<dbReference type="EMBL" id="MU150239">
    <property type="protein sequence ID" value="KAF9466983.1"/>
    <property type="molecule type" value="Genomic_DNA"/>
</dbReference>
<keyword evidence="2" id="KW-1133">Transmembrane helix</keyword>
<evidence type="ECO:0000256" key="2">
    <source>
        <dbReference type="SAM" id="Phobius"/>
    </source>
</evidence>
<comment type="caution">
    <text evidence="3">The sequence shown here is derived from an EMBL/GenBank/DDBJ whole genome shotgun (WGS) entry which is preliminary data.</text>
</comment>
<evidence type="ECO:0000256" key="1">
    <source>
        <dbReference type="SAM" id="MobiDB-lite"/>
    </source>
</evidence>
<evidence type="ECO:0000313" key="4">
    <source>
        <dbReference type="Proteomes" id="UP000807353"/>
    </source>
</evidence>
<proteinExistence type="predicted"/>
<keyword evidence="2" id="KW-0472">Membrane</keyword>
<reference evidence="3" key="1">
    <citation type="submission" date="2020-11" db="EMBL/GenBank/DDBJ databases">
        <authorList>
            <consortium name="DOE Joint Genome Institute"/>
            <person name="Ahrendt S."/>
            <person name="Riley R."/>
            <person name="Andreopoulos W."/>
            <person name="Labutti K."/>
            <person name="Pangilinan J."/>
            <person name="Ruiz-Duenas F.J."/>
            <person name="Barrasa J.M."/>
            <person name="Sanchez-Garcia M."/>
            <person name="Camarero S."/>
            <person name="Miyauchi S."/>
            <person name="Serrano A."/>
            <person name="Linde D."/>
            <person name="Babiker R."/>
            <person name="Drula E."/>
            <person name="Ayuso-Fernandez I."/>
            <person name="Pacheco R."/>
            <person name="Padilla G."/>
            <person name="Ferreira P."/>
            <person name="Barriuso J."/>
            <person name="Kellner H."/>
            <person name="Castanera R."/>
            <person name="Alfaro M."/>
            <person name="Ramirez L."/>
            <person name="Pisabarro A.G."/>
            <person name="Kuo A."/>
            <person name="Tritt A."/>
            <person name="Lipzen A."/>
            <person name="He G."/>
            <person name="Yan M."/>
            <person name="Ng V."/>
            <person name="Cullen D."/>
            <person name="Martin F."/>
            <person name="Rosso M.-N."/>
            <person name="Henrissat B."/>
            <person name="Hibbett D."/>
            <person name="Martinez A.T."/>
            <person name="Grigoriev I.V."/>
        </authorList>
    </citation>
    <scope>NUCLEOTIDE SEQUENCE</scope>
    <source>
        <strain evidence="3">CBS 247.69</strain>
    </source>
</reference>
<feature type="transmembrane region" description="Helical" evidence="2">
    <location>
        <begin position="115"/>
        <end position="137"/>
    </location>
</feature>
<evidence type="ECO:0000313" key="3">
    <source>
        <dbReference type="EMBL" id="KAF9466983.1"/>
    </source>
</evidence>
<dbReference type="AlphaFoldDB" id="A0A9P5YBM0"/>
<gene>
    <name evidence="3" type="ORF">BDZ94DRAFT_1250239</name>
</gene>